<dbReference type="PRINTS" id="PR01346">
    <property type="entry name" value="HELNAPAPROT"/>
</dbReference>
<dbReference type="CDD" id="cd01043">
    <property type="entry name" value="DPS"/>
    <property type="match status" value="1"/>
</dbReference>
<dbReference type="PANTHER" id="PTHR42932">
    <property type="entry name" value="GENERAL STRESS PROTEIN 20U"/>
    <property type="match status" value="1"/>
</dbReference>
<dbReference type="Gene3D" id="1.20.1260.10">
    <property type="match status" value="1"/>
</dbReference>
<dbReference type="EMBL" id="CP018622">
    <property type="protein sequence ID" value="AUJ26601.1"/>
    <property type="molecule type" value="Genomic_DNA"/>
</dbReference>
<dbReference type="PROSITE" id="PS00819">
    <property type="entry name" value="DPS_2"/>
    <property type="match status" value="1"/>
</dbReference>
<organism evidence="4 5">
    <name type="scientific">Virgibacillus dokdonensis</name>
    <dbReference type="NCBI Taxonomy" id="302167"/>
    <lineage>
        <taxon>Bacteria</taxon>
        <taxon>Bacillati</taxon>
        <taxon>Bacillota</taxon>
        <taxon>Bacilli</taxon>
        <taxon>Bacillales</taxon>
        <taxon>Bacillaceae</taxon>
        <taxon>Virgibacillus</taxon>
    </lineage>
</organism>
<accession>A0A2K9J7Q5</accession>
<evidence type="ECO:0000313" key="4">
    <source>
        <dbReference type="EMBL" id="AUJ26601.1"/>
    </source>
</evidence>
<feature type="domain" description="Ferritin/DPS" evidence="3">
    <location>
        <begin position="30"/>
        <end position="168"/>
    </location>
</feature>
<dbReference type="InterPro" id="IPR023188">
    <property type="entry name" value="DPS_DNA-bd_CS"/>
</dbReference>
<dbReference type="InterPro" id="IPR002177">
    <property type="entry name" value="DPS_DNA-bd"/>
</dbReference>
<dbReference type="PROSITE" id="PS00818">
    <property type="entry name" value="DPS_1"/>
    <property type="match status" value="1"/>
</dbReference>
<dbReference type="AlphaFoldDB" id="A0A2K9J7Q5"/>
<evidence type="ECO:0000259" key="3">
    <source>
        <dbReference type="Pfam" id="PF00210"/>
    </source>
</evidence>
<dbReference type="PIRSF" id="PIRSF005900">
    <property type="entry name" value="Dps"/>
    <property type="match status" value="1"/>
</dbReference>
<dbReference type="InterPro" id="IPR009078">
    <property type="entry name" value="Ferritin-like_SF"/>
</dbReference>
<gene>
    <name evidence="4" type="primary">dps1_2</name>
    <name evidence="4" type="ORF">A21D_03567</name>
</gene>
<dbReference type="Proteomes" id="UP000234237">
    <property type="component" value="Chromosome"/>
</dbReference>
<reference evidence="5" key="1">
    <citation type="submission" date="2016-11" db="EMBL/GenBank/DDBJ databases">
        <title>Complete genome sequence of Virgibacillus pantothenticus 21D, a halophilic bacterium isolated from the deep hypersaline anoxic basin Discovery in the Mediterranean Sea.</title>
        <authorList>
            <person name="Zeaiter Z."/>
            <person name="Booth J.M."/>
            <person name="Prosdocimi E.M."/>
            <person name="Mapelli F."/>
            <person name="Fusi M."/>
            <person name="Daffonchio D."/>
            <person name="Borin S."/>
            <person name="Crotti E."/>
        </authorList>
    </citation>
    <scope>NUCLEOTIDE SEQUENCE [LARGE SCALE GENOMIC DNA]</scope>
    <source>
        <strain evidence="5">21D</strain>
    </source>
</reference>
<name>A0A2K9J7Q5_9BACI</name>
<dbReference type="SUPFAM" id="SSF47240">
    <property type="entry name" value="Ferritin-like"/>
    <property type="match status" value="1"/>
</dbReference>
<dbReference type="EC" id="1.16.-.-" evidence="4"/>
<dbReference type="GO" id="GO:0016722">
    <property type="term" value="F:oxidoreductase activity, acting on metal ions"/>
    <property type="evidence" value="ECO:0007669"/>
    <property type="project" value="InterPro"/>
</dbReference>
<dbReference type="InterPro" id="IPR008331">
    <property type="entry name" value="Ferritin_DPS_dom"/>
</dbReference>
<dbReference type="STRING" id="302167.GCA_900166595_02401"/>
<protein>
    <submittedName>
        <fullName evidence="4">DNA protection during starvation protein 1</fullName>
        <ecNumber evidence="4">1.16.-.-</ecNumber>
    </submittedName>
</protein>
<evidence type="ECO:0000313" key="5">
    <source>
        <dbReference type="Proteomes" id="UP000234237"/>
    </source>
</evidence>
<dbReference type="PANTHER" id="PTHR42932:SF1">
    <property type="entry name" value="GENERAL STRESS PROTEIN 20U"/>
    <property type="match status" value="1"/>
</dbReference>
<comment type="similarity">
    <text evidence="1 2">Belongs to the Dps family.</text>
</comment>
<dbReference type="Pfam" id="PF00210">
    <property type="entry name" value="Ferritin"/>
    <property type="match status" value="1"/>
</dbReference>
<dbReference type="KEGG" id="vpn:A21D_03567"/>
<dbReference type="GO" id="GO:0008199">
    <property type="term" value="F:ferric iron binding"/>
    <property type="evidence" value="ECO:0007669"/>
    <property type="project" value="InterPro"/>
</dbReference>
<dbReference type="InterPro" id="IPR012347">
    <property type="entry name" value="Ferritin-like"/>
</dbReference>
<evidence type="ECO:0000256" key="2">
    <source>
        <dbReference type="RuleBase" id="RU003875"/>
    </source>
</evidence>
<sequence length="169" mass="19985">MKMYKVAFSLPYYGKLEEVCMVKNQQLVNFLNQLLSNQFVLYVKLHRYHWFIQGSNFLTLHQQFENMYLKVAHDIDEIAERILMIDGKPLATMVKYLKESTLEEANADDEEQEIMQQLLQDLLQIIMEIKTQGLPKAVELNDSPTEDLLIDIQGAFEKYTWMLRAYLKQ</sequence>
<evidence type="ECO:0000256" key="1">
    <source>
        <dbReference type="ARBA" id="ARBA00009497"/>
    </source>
</evidence>
<keyword evidence="4" id="KW-0560">Oxidoreductase</keyword>
<proteinExistence type="inferred from homology"/>